<comment type="similarity">
    <text evidence="1">Belongs to the PspA/Vipp/IM30 family.</text>
</comment>
<dbReference type="EMBL" id="UOGJ01000046">
    <property type="protein sequence ID" value="VAX35351.1"/>
    <property type="molecule type" value="Genomic_DNA"/>
</dbReference>
<name>A0A3B1D930_9ZZZZ</name>
<dbReference type="PANTHER" id="PTHR31088:SF6">
    <property type="entry name" value="PHAGE SHOCK PROTEIN A"/>
    <property type="match status" value="1"/>
</dbReference>
<proteinExistence type="inferred from homology"/>
<organism evidence="2">
    <name type="scientific">hydrothermal vent metagenome</name>
    <dbReference type="NCBI Taxonomy" id="652676"/>
    <lineage>
        <taxon>unclassified sequences</taxon>
        <taxon>metagenomes</taxon>
        <taxon>ecological metagenomes</taxon>
    </lineage>
</organism>
<dbReference type="Pfam" id="PF04012">
    <property type="entry name" value="PspA_IM30"/>
    <property type="match status" value="1"/>
</dbReference>
<protein>
    <recommendedName>
        <fullName evidence="3">PspA/IM30 family protein</fullName>
    </recommendedName>
</protein>
<accession>A0A3B1D930</accession>
<gene>
    <name evidence="2" type="ORF">MNBD_UNCLBAC01-34</name>
</gene>
<dbReference type="AlphaFoldDB" id="A0A3B1D930"/>
<evidence type="ECO:0008006" key="3">
    <source>
        <dbReference type="Google" id="ProtNLM"/>
    </source>
</evidence>
<evidence type="ECO:0000256" key="1">
    <source>
        <dbReference type="ARBA" id="ARBA00043985"/>
    </source>
</evidence>
<evidence type="ECO:0000313" key="2">
    <source>
        <dbReference type="EMBL" id="VAX35351.1"/>
    </source>
</evidence>
<reference evidence="2" key="1">
    <citation type="submission" date="2018-06" db="EMBL/GenBank/DDBJ databases">
        <authorList>
            <person name="Zhirakovskaya E."/>
        </authorList>
    </citation>
    <scope>NUCLEOTIDE SEQUENCE</scope>
</reference>
<sequence>MSIFSRFFKIGQAKANQIIDGLEKPELMLEQAIKDKEKQIREAKKAIMSCIATERETKALLEKEKGLKFQWEQKAEAALKAGKEDLAVQALNRSTEHDQKVTAMQSNWQLQKSNVDALKLDVQKLDDDLSEFKRNKDFIIAQSKAADVKKSIYEAKAKITKKHDTDDLIARMKAKAEKTRFEADAAEDVANTFEGKDELEKQFEGLDSGTTSVSVQNKLEAMKAKLKQNG</sequence>
<dbReference type="InterPro" id="IPR007157">
    <property type="entry name" value="PspA_VIPP1"/>
</dbReference>
<dbReference type="PANTHER" id="PTHR31088">
    <property type="entry name" value="MEMBRANE-ASSOCIATED PROTEIN VIPP1, CHLOROPLASTIC"/>
    <property type="match status" value="1"/>
</dbReference>